<feature type="region of interest" description="Disordered" evidence="1">
    <location>
        <begin position="29"/>
        <end position="81"/>
    </location>
</feature>
<dbReference type="RefSeq" id="WP_103044386.1">
    <property type="nucleotide sequence ID" value="NZ_BAABBP010000005.1"/>
</dbReference>
<evidence type="ECO:0000256" key="1">
    <source>
        <dbReference type="SAM" id="MobiDB-lite"/>
    </source>
</evidence>
<evidence type="ECO:0000313" key="2">
    <source>
        <dbReference type="EMBL" id="GAA3987975.1"/>
    </source>
</evidence>
<dbReference type="SUPFAM" id="SSF52141">
    <property type="entry name" value="Uracil-DNA glycosylase-like"/>
    <property type="match status" value="1"/>
</dbReference>
<feature type="compositionally biased region" description="Low complexity" evidence="1">
    <location>
        <begin position="66"/>
        <end position="81"/>
    </location>
</feature>
<organism evidence="2 3">
    <name type="scientific">Comamonas faecalis</name>
    <dbReference type="NCBI Taxonomy" id="1387849"/>
    <lineage>
        <taxon>Bacteria</taxon>
        <taxon>Pseudomonadati</taxon>
        <taxon>Pseudomonadota</taxon>
        <taxon>Betaproteobacteria</taxon>
        <taxon>Burkholderiales</taxon>
        <taxon>Comamonadaceae</taxon>
        <taxon>Comamonas</taxon>
    </lineage>
</organism>
<reference evidence="3" key="1">
    <citation type="journal article" date="2019" name="Int. J. Syst. Evol. Microbiol.">
        <title>The Global Catalogue of Microorganisms (GCM) 10K type strain sequencing project: providing services to taxonomists for standard genome sequencing and annotation.</title>
        <authorList>
            <consortium name="The Broad Institute Genomics Platform"/>
            <consortium name="The Broad Institute Genome Sequencing Center for Infectious Disease"/>
            <person name="Wu L."/>
            <person name="Ma J."/>
        </authorList>
    </citation>
    <scope>NUCLEOTIDE SEQUENCE [LARGE SCALE GENOMIC DNA]</scope>
    <source>
        <strain evidence="3">JCM 17561</strain>
    </source>
</reference>
<feature type="compositionally biased region" description="Low complexity" evidence="1">
    <location>
        <begin position="35"/>
        <end position="57"/>
    </location>
</feature>
<evidence type="ECO:0000313" key="3">
    <source>
        <dbReference type="Proteomes" id="UP001501627"/>
    </source>
</evidence>
<comment type="caution">
    <text evidence="2">The sequence shown here is derived from an EMBL/GenBank/DDBJ whole genome shotgun (WGS) entry which is preliminary data.</text>
</comment>
<proteinExistence type="predicted"/>
<accession>A0ABP7QTR4</accession>
<dbReference type="Gene3D" id="3.40.470.10">
    <property type="entry name" value="Uracil-DNA glycosylase-like domain"/>
    <property type="match status" value="1"/>
</dbReference>
<dbReference type="Proteomes" id="UP001501627">
    <property type="component" value="Unassembled WGS sequence"/>
</dbReference>
<protein>
    <recommendedName>
        <fullName evidence="4">Uracil-DNA glycosylase-like domain-containing protein</fullName>
    </recommendedName>
</protein>
<keyword evidence="3" id="KW-1185">Reference proteome</keyword>
<name>A0ABP7QTR4_9BURK</name>
<dbReference type="InterPro" id="IPR036895">
    <property type="entry name" value="Uracil-DNA_glycosylase-like_sf"/>
</dbReference>
<sequence>MSLELDPRQRAMLQEMGVTVWLPAPPKPAAPAPAPVAAVPAPAPAPAQGSPAAAMPVAPRPPAAAAPPAARPAAAPATAPARAGQAPALQLHAPVLLYPQGADVPPQSSGGGWLVIVEGRDPAQPLAGDAGRLLDNMLRALGLHRNPRCHAAVLTRAAQGDGAAPQATLEQVAADLRPDMVLALGLGAARHVLASHEPLGRLRAQPHRLADGTPVAVSHDPGYLLRTPQAKAATWVDLCRALALVRAQA</sequence>
<dbReference type="EMBL" id="BAABBP010000005">
    <property type="protein sequence ID" value="GAA3987975.1"/>
    <property type="molecule type" value="Genomic_DNA"/>
</dbReference>
<gene>
    <name evidence="2" type="ORF">GCM10022279_08810</name>
</gene>
<evidence type="ECO:0008006" key="4">
    <source>
        <dbReference type="Google" id="ProtNLM"/>
    </source>
</evidence>